<dbReference type="PANTHER" id="PTHR46237">
    <property type="entry name" value="CYTOCHROME B5 REDUCTASE 4 FAMILY MEMBER"/>
    <property type="match status" value="1"/>
</dbReference>
<dbReference type="PROSITE" id="PS00191">
    <property type="entry name" value="CYTOCHROME_B5_1"/>
    <property type="match status" value="1"/>
</dbReference>
<evidence type="ECO:0000256" key="3">
    <source>
        <dbReference type="ARBA" id="ARBA00023004"/>
    </source>
</evidence>
<dbReference type="GO" id="GO:0046872">
    <property type="term" value="F:metal ion binding"/>
    <property type="evidence" value="ECO:0007669"/>
    <property type="project" value="UniProtKB-UniRule"/>
</dbReference>
<dbReference type="AlphaFoldDB" id="G8YV08"/>
<dbReference type="InParanoid" id="G8YV08"/>
<dbReference type="InterPro" id="IPR036400">
    <property type="entry name" value="Cyt_B5-like_heme/steroid_sf"/>
</dbReference>
<accession>G8YV08</accession>
<dbReference type="HOGENOM" id="CLU_046313_2_3_1"/>
<comment type="similarity">
    <text evidence="4">Belongs to the cytochrome b5 family.</text>
</comment>
<protein>
    <submittedName>
        <fullName evidence="7">Piso0_000282 protein</fullName>
    </submittedName>
</protein>
<evidence type="ECO:0000256" key="5">
    <source>
        <dbReference type="SAM" id="MobiDB-lite"/>
    </source>
</evidence>
<proteinExistence type="inferred from homology"/>
<evidence type="ECO:0000313" key="8">
    <source>
        <dbReference type="Proteomes" id="UP000005222"/>
    </source>
</evidence>
<feature type="domain" description="Cytochrome b5 heme-binding" evidence="6">
    <location>
        <begin position="76"/>
        <end position="152"/>
    </location>
</feature>
<dbReference type="InterPro" id="IPR001199">
    <property type="entry name" value="Cyt_B5-like_heme/steroid-bd"/>
</dbReference>
<reference evidence="7 8" key="1">
    <citation type="journal article" date="2012" name="G3 (Bethesda)">
        <title>Pichia sorbitophila, an interspecies yeast hybrid reveals early steps of genome resolution following polyploidization.</title>
        <authorList>
            <person name="Leh Louis V."/>
            <person name="Despons L."/>
            <person name="Friedrich A."/>
            <person name="Martin T."/>
            <person name="Durrens P."/>
            <person name="Casaregola S."/>
            <person name="Neuveglise C."/>
            <person name="Fairhead C."/>
            <person name="Marck C."/>
            <person name="Cruz J.A."/>
            <person name="Straub M.L."/>
            <person name="Kugler V."/>
            <person name="Sacerdot C."/>
            <person name="Uzunov Z."/>
            <person name="Thierry A."/>
            <person name="Weiss S."/>
            <person name="Bleykasten C."/>
            <person name="De Montigny J."/>
            <person name="Jacques N."/>
            <person name="Jung P."/>
            <person name="Lemaire M."/>
            <person name="Mallet S."/>
            <person name="Morel G."/>
            <person name="Richard G.F."/>
            <person name="Sarkar A."/>
            <person name="Savel G."/>
            <person name="Schacherer J."/>
            <person name="Seret M.L."/>
            <person name="Talla E."/>
            <person name="Samson G."/>
            <person name="Jubin C."/>
            <person name="Poulain J."/>
            <person name="Vacherie B."/>
            <person name="Barbe V."/>
            <person name="Pelletier E."/>
            <person name="Sherman D.J."/>
            <person name="Westhof E."/>
            <person name="Weissenbach J."/>
            <person name="Baret P.V."/>
            <person name="Wincker P."/>
            <person name="Gaillardin C."/>
            <person name="Dujon B."/>
            <person name="Souciet J.L."/>
        </authorList>
    </citation>
    <scope>NUCLEOTIDE SEQUENCE [LARGE SCALE GENOMIC DNA]</scope>
    <source>
        <strain evidence="8">ATCC MYA-4447 / BCRC 22081 / CBS 7064 / NBRC 10061 / NRRL Y-12695</strain>
    </source>
</reference>
<dbReference type="InterPro" id="IPR051872">
    <property type="entry name" value="Cytochrome_b5/Flavoprotein_Rdt"/>
</dbReference>
<dbReference type="InterPro" id="IPR018506">
    <property type="entry name" value="Cyt_B5_heme-BS"/>
</dbReference>
<dbReference type="OMA" id="GHSQLDW"/>
<dbReference type="Pfam" id="PF00173">
    <property type="entry name" value="Cyt-b5"/>
    <property type="match status" value="1"/>
</dbReference>
<dbReference type="GO" id="GO:0020037">
    <property type="term" value="F:heme binding"/>
    <property type="evidence" value="ECO:0007669"/>
    <property type="project" value="UniProtKB-UniRule"/>
</dbReference>
<keyword evidence="2 4" id="KW-0479">Metal-binding</keyword>
<keyword evidence="3 4" id="KW-0408">Iron</keyword>
<dbReference type="Proteomes" id="UP000005222">
    <property type="component" value="Chromosome A"/>
</dbReference>
<sequence>MRSSSNRDQSNTHLFPSSGSIQRAASNTLTPGGTSAPRKKVALKPGHSPLDWANLTNTTPSYVLRGVPPQTPPPFYIKITKEELSLHKTKEDCWTSIKGKVFNISKYVDFHPGGVEEIMKCAGKDGTFLFNKYHSWVNVDRMLEKCMVGVLANS</sequence>
<dbReference type="STRING" id="559304.G8YV08"/>
<dbReference type="OrthoDB" id="432299at2759"/>
<dbReference type="FunCoup" id="G8YV08">
    <property type="interactions" value="154"/>
</dbReference>
<evidence type="ECO:0000256" key="1">
    <source>
        <dbReference type="ARBA" id="ARBA00022617"/>
    </source>
</evidence>
<evidence type="ECO:0000256" key="2">
    <source>
        <dbReference type="ARBA" id="ARBA00022723"/>
    </source>
</evidence>
<organism evidence="7 8">
    <name type="scientific">Pichia sorbitophila (strain ATCC MYA-4447 / BCRC 22081 / CBS 7064 / NBRC 10061 / NRRL Y-12695)</name>
    <name type="common">Hybrid yeast</name>
    <dbReference type="NCBI Taxonomy" id="559304"/>
    <lineage>
        <taxon>Eukaryota</taxon>
        <taxon>Fungi</taxon>
        <taxon>Dikarya</taxon>
        <taxon>Ascomycota</taxon>
        <taxon>Saccharomycotina</taxon>
        <taxon>Pichiomycetes</taxon>
        <taxon>Debaryomycetaceae</taxon>
        <taxon>Millerozyma</taxon>
    </lineage>
</organism>
<dbReference type="SUPFAM" id="SSF55856">
    <property type="entry name" value="Cytochrome b5-like heme/steroid binding domain"/>
    <property type="match status" value="1"/>
</dbReference>
<feature type="region of interest" description="Disordered" evidence="5">
    <location>
        <begin position="1"/>
        <end position="52"/>
    </location>
</feature>
<keyword evidence="8" id="KW-1185">Reference proteome</keyword>
<feature type="compositionally biased region" description="Polar residues" evidence="5">
    <location>
        <begin position="1"/>
        <end position="33"/>
    </location>
</feature>
<dbReference type="SMART" id="SM01117">
    <property type="entry name" value="Cyt-b5"/>
    <property type="match status" value="1"/>
</dbReference>
<dbReference type="eggNOG" id="KOG0536">
    <property type="taxonomic scope" value="Eukaryota"/>
</dbReference>
<gene>
    <name evidence="7" type="primary">Piso0_000282</name>
    <name evidence="7" type="ORF">GNLVRS01_PISO0A05918g</name>
</gene>
<evidence type="ECO:0000313" key="7">
    <source>
        <dbReference type="EMBL" id="CCE72691.1"/>
    </source>
</evidence>
<dbReference type="Gene3D" id="3.10.120.10">
    <property type="entry name" value="Cytochrome b5-like heme/steroid binding domain"/>
    <property type="match status" value="1"/>
</dbReference>
<evidence type="ECO:0000256" key="4">
    <source>
        <dbReference type="RuleBase" id="RU362121"/>
    </source>
</evidence>
<dbReference type="GO" id="GO:0005737">
    <property type="term" value="C:cytoplasm"/>
    <property type="evidence" value="ECO:0007669"/>
    <property type="project" value="TreeGrafter"/>
</dbReference>
<dbReference type="FunFam" id="3.10.120.10:FF:000001">
    <property type="entry name" value="Cytochrome b5 reductase 4"/>
    <property type="match status" value="1"/>
</dbReference>
<evidence type="ECO:0000259" key="6">
    <source>
        <dbReference type="PROSITE" id="PS50255"/>
    </source>
</evidence>
<dbReference type="PANTHER" id="PTHR46237:SF1">
    <property type="entry name" value="CYTOCHROME B5 REDUCTASE 4"/>
    <property type="match status" value="1"/>
</dbReference>
<dbReference type="EMBL" id="FO082059">
    <property type="protein sequence ID" value="CCE72691.1"/>
    <property type="molecule type" value="Genomic_DNA"/>
</dbReference>
<keyword evidence="1 4" id="KW-0349">Heme</keyword>
<dbReference type="PRINTS" id="PR00363">
    <property type="entry name" value="CYTOCHROMEB5"/>
</dbReference>
<name>G8YV08_PICSO</name>
<dbReference type="PROSITE" id="PS50255">
    <property type="entry name" value="CYTOCHROME_B5_2"/>
    <property type="match status" value="1"/>
</dbReference>
<dbReference type="GO" id="GO:0004128">
    <property type="term" value="F:cytochrome-b5 reductase activity, acting on NAD(P)H"/>
    <property type="evidence" value="ECO:0007669"/>
    <property type="project" value="TreeGrafter"/>
</dbReference>